<protein>
    <submittedName>
        <fullName evidence="2">Uncharacterized protein</fullName>
    </submittedName>
</protein>
<evidence type="ECO:0000313" key="2">
    <source>
        <dbReference type="EMBL" id="TDN84524.1"/>
    </source>
</evidence>
<feature type="chain" id="PRO_5020875894" evidence="1">
    <location>
        <begin position="20"/>
        <end position="67"/>
    </location>
</feature>
<dbReference type="EMBL" id="SNWD01000003">
    <property type="protein sequence ID" value="TDN84524.1"/>
    <property type="molecule type" value="Genomic_DNA"/>
</dbReference>
<dbReference type="RefSeq" id="WP_133494914.1">
    <property type="nucleotide sequence ID" value="NZ_BMLU01000003.1"/>
</dbReference>
<evidence type="ECO:0000256" key="1">
    <source>
        <dbReference type="SAM" id="SignalP"/>
    </source>
</evidence>
<reference evidence="2 3" key="1">
    <citation type="submission" date="2019-03" db="EMBL/GenBank/DDBJ databases">
        <title>Genomic Encyclopedia of Type Strains, Phase IV (KMG-IV): sequencing the most valuable type-strain genomes for metagenomic binning, comparative biology and taxonomic classification.</title>
        <authorList>
            <person name="Goeker M."/>
        </authorList>
    </citation>
    <scope>NUCLEOTIDE SEQUENCE [LARGE SCALE GENOMIC DNA]</scope>
    <source>
        <strain evidence="2 3">DSM 25059</strain>
    </source>
</reference>
<keyword evidence="1" id="KW-0732">Signal</keyword>
<evidence type="ECO:0000313" key="3">
    <source>
        <dbReference type="Proteomes" id="UP000295493"/>
    </source>
</evidence>
<keyword evidence="3" id="KW-1185">Reference proteome</keyword>
<dbReference type="AlphaFoldDB" id="A0A4R6FUB6"/>
<gene>
    <name evidence="2" type="ORF">EV664_103169</name>
</gene>
<name>A0A4R6FUB6_9SPHN</name>
<sequence>MKGRRVAMLVILPGLFAVAAMRHPSADISILTHDRSDPSPHRVQAGLDLGIAAFSLLVTWTANQRHA</sequence>
<dbReference type="OrthoDB" id="7584306at2"/>
<accession>A0A4R6FUB6</accession>
<organism evidence="2 3">
    <name type="scientific">Stakelama pacifica</name>
    <dbReference type="NCBI Taxonomy" id="517720"/>
    <lineage>
        <taxon>Bacteria</taxon>
        <taxon>Pseudomonadati</taxon>
        <taxon>Pseudomonadota</taxon>
        <taxon>Alphaproteobacteria</taxon>
        <taxon>Sphingomonadales</taxon>
        <taxon>Sphingomonadaceae</taxon>
        <taxon>Stakelama</taxon>
    </lineage>
</organism>
<dbReference type="Proteomes" id="UP000295493">
    <property type="component" value="Unassembled WGS sequence"/>
</dbReference>
<comment type="caution">
    <text evidence="2">The sequence shown here is derived from an EMBL/GenBank/DDBJ whole genome shotgun (WGS) entry which is preliminary data.</text>
</comment>
<proteinExistence type="predicted"/>
<feature type="signal peptide" evidence="1">
    <location>
        <begin position="1"/>
        <end position="19"/>
    </location>
</feature>